<dbReference type="FunFam" id="1.10.1030.10:FF:000001">
    <property type="entry name" value="Carbamoyl-phosphate synthase large chain"/>
    <property type="match status" value="1"/>
</dbReference>
<comment type="subcellular location">
    <subcellularLocation>
        <location evidence="2">Mitochondrion</location>
    </subcellularLocation>
</comment>
<proteinExistence type="inferred from homology"/>
<evidence type="ECO:0000256" key="11">
    <source>
        <dbReference type="ARBA" id="ARBA00023128"/>
    </source>
</evidence>
<organism evidence="24 25">
    <name type="scientific">Bombardia bombarda</name>
    <dbReference type="NCBI Taxonomy" id="252184"/>
    <lineage>
        <taxon>Eukaryota</taxon>
        <taxon>Fungi</taxon>
        <taxon>Dikarya</taxon>
        <taxon>Ascomycota</taxon>
        <taxon>Pezizomycotina</taxon>
        <taxon>Sordariomycetes</taxon>
        <taxon>Sordariomycetidae</taxon>
        <taxon>Sordariales</taxon>
        <taxon>Lasiosphaeriaceae</taxon>
        <taxon>Bombardia</taxon>
    </lineage>
</organism>
<comment type="caution">
    <text evidence="24">The sequence shown here is derived from an EMBL/GenBank/DDBJ whole genome shotgun (WGS) entry which is preliminary data.</text>
</comment>
<evidence type="ECO:0000256" key="5">
    <source>
        <dbReference type="ARBA" id="ARBA00012738"/>
    </source>
</evidence>
<dbReference type="InterPro" id="IPR036914">
    <property type="entry name" value="MGS-like_dom_sf"/>
</dbReference>
<evidence type="ECO:0000256" key="17">
    <source>
        <dbReference type="ARBA" id="ARBA00044334"/>
    </source>
</evidence>
<gene>
    <name evidence="24" type="ORF">B0T17DRAFT_588540</name>
</gene>
<dbReference type="InterPro" id="IPR058047">
    <property type="entry name" value="CPSase_preATP-grasp"/>
</dbReference>
<dbReference type="FunFam" id="3.40.50.20:FF:000001">
    <property type="entry name" value="Carbamoyl-phosphate synthase large chain"/>
    <property type="match status" value="1"/>
</dbReference>
<comment type="pathway">
    <text evidence="3">Amino-acid biosynthesis; L-arginine biosynthesis; carbamoyl phosphate from bicarbonate: step 1/1.</text>
</comment>
<comment type="similarity">
    <text evidence="4">Belongs to the CarB family.</text>
</comment>
<evidence type="ECO:0000256" key="16">
    <source>
        <dbReference type="ARBA" id="ARBA00044318"/>
    </source>
</evidence>
<evidence type="ECO:0000259" key="22">
    <source>
        <dbReference type="PROSITE" id="PS50975"/>
    </source>
</evidence>
<dbReference type="PANTHER" id="PTHR11405:SF53">
    <property type="entry name" value="CARBAMOYL-PHOSPHATE SYNTHASE [AMMONIA], MITOCHONDRIAL"/>
    <property type="match status" value="1"/>
</dbReference>
<keyword evidence="10 21" id="KW-0067">ATP-binding</keyword>
<dbReference type="InterPro" id="IPR006275">
    <property type="entry name" value="CPSase_lsu"/>
</dbReference>
<dbReference type="SUPFAM" id="SSF52335">
    <property type="entry name" value="Methylglyoxal synthase-like"/>
    <property type="match status" value="1"/>
</dbReference>
<keyword evidence="7" id="KW-0479">Metal-binding</keyword>
<dbReference type="InterPro" id="IPR011607">
    <property type="entry name" value="MGS-like_dom"/>
</dbReference>
<dbReference type="GO" id="GO:0046872">
    <property type="term" value="F:metal ion binding"/>
    <property type="evidence" value="ECO:0007669"/>
    <property type="project" value="UniProtKB-KW"/>
</dbReference>
<keyword evidence="8" id="KW-0677">Repeat</keyword>
<dbReference type="NCBIfam" id="NF009455">
    <property type="entry name" value="PRK12815.1"/>
    <property type="match status" value="1"/>
</dbReference>
<dbReference type="SUPFAM" id="SSF56059">
    <property type="entry name" value="Glutathione synthetase ATP-binding domain-like"/>
    <property type="match status" value="2"/>
</dbReference>
<reference evidence="24" key="1">
    <citation type="submission" date="2023-06" db="EMBL/GenBank/DDBJ databases">
        <title>Genome-scale phylogeny and comparative genomics of the fungal order Sordariales.</title>
        <authorList>
            <consortium name="Lawrence Berkeley National Laboratory"/>
            <person name="Hensen N."/>
            <person name="Bonometti L."/>
            <person name="Westerberg I."/>
            <person name="Brannstrom I.O."/>
            <person name="Guillou S."/>
            <person name="Cros-Aarteil S."/>
            <person name="Calhoun S."/>
            <person name="Haridas S."/>
            <person name="Kuo A."/>
            <person name="Mondo S."/>
            <person name="Pangilinan J."/>
            <person name="Riley R."/>
            <person name="LaButti K."/>
            <person name="Andreopoulos B."/>
            <person name="Lipzen A."/>
            <person name="Chen C."/>
            <person name="Yanf M."/>
            <person name="Daum C."/>
            <person name="Ng V."/>
            <person name="Clum A."/>
            <person name="Steindorff A."/>
            <person name="Ohm R."/>
            <person name="Martin F."/>
            <person name="Silar P."/>
            <person name="Natvig D."/>
            <person name="Lalanne C."/>
            <person name="Gautier V."/>
            <person name="Ament-velasquez S.L."/>
            <person name="Kruys A."/>
            <person name="Hutchinson M.I."/>
            <person name="Powell A.J."/>
            <person name="Barry K."/>
            <person name="Miller A.N."/>
            <person name="Grigoriev I.V."/>
            <person name="Debuchy R."/>
            <person name="Gladieux P."/>
            <person name="Thoren M.H."/>
            <person name="Johannesson H."/>
        </authorList>
    </citation>
    <scope>NUCLEOTIDE SEQUENCE</scope>
    <source>
        <strain evidence="24">SMH3391-2</strain>
    </source>
</reference>
<evidence type="ECO:0000256" key="9">
    <source>
        <dbReference type="ARBA" id="ARBA00022741"/>
    </source>
</evidence>
<dbReference type="PROSITE" id="PS51855">
    <property type="entry name" value="MGS"/>
    <property type="match status" value="1"/>
</dbReference>
<name>A0AA39X761_9PEZI</name>
<protein>
    <recommendedName>
        <fullName evidence="20">Carbamoyl phosphate synthase arginine-specific large chain, mitochondrial</fullName>
        <ecNumber evidence="14">6.3.4.16</ecNumber>
        <ecNumber evidence="5">6.3.5.5</ecNumber>
    </recommendedName>
    <alternativeName>
        <fullName evidence="16">Ammonium-dependent carbamoyl phosphate synthetase</fullName>
    </alternativeName>
    <alternativeName>
        <fullName evidence="15">Arginine-specific carbamoyl phosphate synthetase, ammonia chain</fullName>
    </alternativeName>
    <alternativeName>
        <fullName evidence="17">Glutamine-dependent carbamoyl phosphate synthetase</fullName>
    </alternativeName>
</protein>
<dbReference type="PROSITE" id="PS50975">
    <property type="entry name" value="ATP_GRASP"/>
    <property type="match status" value="2"/>
</dbReference>
<comment type="subunit">
    <text evidence="13">Heterodimer composed of 2 chains; the small (or glutamine) chain promotes the hydrolysis of glutamine to ammonia, which is used by the large (or ammonia) chain to synthesize carbamoyl phosphate.</text>
</comment>
<dbReference type="EC" id="6.3.4.16" evidence="14"/>
<dbReference type="FunFam" id="3.30.470.20:FF:000001">
    <property type="entry name" value="Carbamoyl-phosphate synthase large chain"/>
    <property type="match status" value="1"/>
</dbReference>
<evidence type="ECO:0000256" key="4">
    <source>
        <dbReference type="ARBA" id="ARBA00009799"/>
    </source>
</evidence>
<evidence type="ECO:0000313" key="24">
    <source>
        <dbReference type="EMBL" id="KAK0628420.1"/>
    </source>
</evidence>
<keyword evidence="25" id="KW-1185">Reference proteome</keyword>
<dbReference type="Gene3D" id="3.40.50.20">
    <property type="match status" value="2"/>
</dbReference>
<keyword evidence="11" id="KW-0496">Mitochondrion</keyword>
<dbReference type="Pfam" id="PF02786">
    <property type="entry name" value="CPSase_L_D2"/>
    <property type="match status" value="2"/>
</dbReference>
<evidence type="ECO:0000256" key="14">
    <source>
        <dbReference type="ARBA" id="ARBA00044063"/>
    </source>
</evidence>
<keyword evidence="6" id="KW-0436">Ligase</keyword>
<dbReference type="SUPFAM" id="SSF48108">
    <property type="entry name" value="Carbamoyl phosphate synthetase, large subunit connection domain"/>
    <property type="match status" value="1"/>
</dbReference>
<dbReference type="SUPFAM" id="SSF52440">
    <property type="entry name" value="PreATP-grasp domain"/>
    <property type="match status" value="2"/>
</dbReference>
<evidence type="ECO:0000256" key="21">
    <source>
        <dbReference type="PROSITE-ProRule" id="PRU00409"/>
    </source>
</evidence>
<dbReference type="GO" id="GO:0006526">
    <property type="term" value="P:L-arginine biosynthetic process"/>
    <property type="evidence" value="ECO:0007669"/>
    <property type="project" value="UniProtKB-ARBA"/>
</dbReference>
<dbReference type="FunFam" id="3.30.1490.20:FF:000001">
    <property type="entry name" value="Carbamoyl-phosphate synthase large chain"/>
    <property type="match status" value="1"/>
</dbReference>
<accession>A0AA39X761</accession>
<dbReference type="FunFam" id="3.30.470.20:FF:000004">
    <property type="entry name" value="Carbamoyl-phosphate synthase (glutamine-hydrolyzing)"/>
    <property type="match status" value="1"/>
</dbReference>
<dbReference type="Gene3D" id="3.30.470.20">
    <property type="entry name" value="ATP-grasp fold, B domain"/>
    <property type="match status" value="3"/>
</dbReference>
<keyword evidence="9 21" id="KW-0547">Nucleotide-binding</keyword>
<dbReference type="InterPro" id="IPR016185">
    <property type="entry name" value="PreATP-grasp_dom_sf"/>
</dbReference>
<dbReference type="GO" id="GO:0004087">
    <property type="term" value="F:carbamoyl-phosphate synthase (ammonia) activity"/>
    <property type="evidence" value="ECO:0007669"/>
    <property type="project" value="UniProtKB-EC"/>
</dbReference>
<dbReference type="FunFam" id="3.40.50.1380:FF:000015">
    <property type="entry name" value="Carbamoyl-phosphate synthase arginine-specific large chain"/>
    <property type="match status" value="1"/>
</dbReference>
<evidence type="ECO:0000256" key="10">
    <source>
        <dbReference type="ARBA" id="ARBA00022840"/>
    </source>
</evidence>
<dbReference type="AlphaFoldDB" id="A0AA39X761"/>
<evidence type="ECO:0000256" key="8">
    <source>
        <dbReference type="ARBA" id="ARBA00022737"/>
    </source>
</evidence>
<dbReference type="Gene3D" id="3.30.1490.20">
    <property type="entry name" value="ATP-grasp fold, A domain"/>
    <property type="match status" value="2"/>
</dbReference>
<dbReference type="GO" id="GO:0005524">
    <property type="term" value="F:ATP binding"/>
    <property type="evidence" value="ECO:0007669"/>
    <property type="project" value="UniProtKB-UniRule"/>
</dbReference>
<evidence type="ECO:0000256" key="20">
    <source>
        <dbReference type="ARBA" id="ARBA00068891"/>
    </source>
</evidence>
<evidence type="ECO:0000256" key="12">
    <source>
        <dbReference type="ARBA" id="ARBA00023211"/>
    </source>
</evidence>
<dbReference type="NCBIfam" id="TIGR01369">
    <property type="entry name" value="CPSaseII_lrg"/>
    <property type="match status" value="1"/>
</dbReference>
<sequence length="1137" mass="125462">MLSTMYKAGRAPALLRHGRRVPVPIPQLRTFTSEVQNSLLRAQQIQAQQSKPLTQKRLFSAAAAVANAAGSQPAPDAKAYLQSGVIKPKEFVDVKKVLVIGSGGLAIGQAGEFDYSGSQALKALKEAGVASVLINPNIATIQTNHILADEIYYLPVTAEYVEYVIQREKPDGIFLSFGGQTALNLGVEMEKLGLFEKYGVRVLGTSVRTLELSEDRDLFAKALEEINIPIAKSIAVNTIDEALDAAKKIGYPIIILVEKSLKGWKEVEYEVVRDANNNCITVCNMENFDPLGIHTGDSIVVAPSQTLSDEEYHMLRTAAIKIVRHLGVVGECNVQYALQPDGLDYRVIEVNARLSRSSALASKATGYPLAYTAAKIGLGHSLPELPNAVTKTTTANFEPSLDYIVTKIPRWDLAKFQHVKRDIGSAMKSVGEVMAIGRTFEESFQKAIRQVDPNFVGFQGAHFEDIDFELQNPTDRRWLAVGQAMLHENYTVDRVHDLTKIDKWFLYKLENIVNCTRELQQIGSLEGLKKENVLKAKKMGFSDKQIAIAVKSTEDKVRALRLEFGIRPWVKKIDTLAAEFPADTNYLYTTYNASTHDVTFEDKGTVILGSGVYRIGSSVEFDWCAVSATLALRAMGEKTVMINYNPETYSTDFDTADKLYFEELSYERVMDIYELENASGVVVSVGGQLPQNIALRLQETGGANVLGTDPKDIDKAEDRQKFSEILDSIGVDQPAWKELTSVEAAEKFADEVGYPVLVRPSYVLSGAAMTVIHSKDDLKVKLEAASDVSPDHPVVISKFIEGAEEIDVDGVASKGELILHAVSEHIEQAGVHSGDATLVLPPANLDQTTMDRVKEIAVKVAKAWKITGPFNMQIIKAEDPAGGLPALKVIECNLRASRSFPFVSKVLGVNFIDVATKALVGKDVPDPTDLMAVKRDYLATKVPQFSWTRLAGADPFLGVEMASTGEMACFGKNLVEAYWTSLQSAMNFRVPEPGEGLLFGGQLDKKWLTTIVDYLSPLGYKLYAADEEVKQFIESTCKNKVKVEVIEFPKEDKRALREVFKKYDVRGVFNLAKARGKTVMDVDYVMRRNAVDFGVPLFMEPQTAMLFAQCMSEKLPRPEGIPSEVRRWSEFIGGKPL</sequence>
<comment type="catalytic activity">
    <reaction evidence="18">
        <text>hydrogencarbonate + NH4(+) + 2 ATP = carbamoyl phosphate + 2 ADP + phosphate + 2 H(+)</text>
        <dbReference type="Rhea" id="RHEA:18029"/>
        <dbReference type="ChEBI" id="CHEBI:15378"/>
        <dbReference type="ChEBI" id="CHEBI:17544"/>
        <dbReference type="ChEBI" id="CHEBI:28938"/>
        <dbReference type="ChEBI" id="CHEBI:30616"/>
        <dbReference type="ChEBI" id="CHEBI:43474"/>
        <dbReference type="ChEBI" id="CHEBI:58228"/>
        <dbReference type="ChEBI" id="CHEBI:456216"/>
        <dbReference type="EC" id="6.3.4.16"/>
    </reaction>
</comment>
<dbReference type="InterPro" id="IPR011761">
    <property type="entry name" value="ATP-grasp"/>
</dbReference>
<dbReference type="GO" id="GO:0005739">
    <property type="term" value="C:mitochondrion"/>
    <property type="evidence" value="ECO:0007669"/>
    <property type="project" value="UniProtKB-SubCell"/>
</dbReference>
<evidence type="ECO:0000313" key="25">
    <source>
        <dbReference type="Proteomes" id="UP001174934"/>
    </source>
</evidence>
<evidence type="ECO:0000256" key="19">
    <source>
        <dbReference type="ARBA" id="ARBA00048816"/>
    </source>
</evidence>
<feature type="domain" description="MGS-like" evidence="23">
    <location>
        <begin position="988"/>
        <end position="1137"/>
    </location>
</feature>
<comment type="cofactor">
    <cofactor evidence="1">
        <name>Zn(2+)</name>
        <dbReference type="ChEBI" id="CHEBI:29105"/>
    </cofactor>
</comment>
<dbReference type="Gene3D" id="3.40.50.1380">
    <property type="entry name" value="Methylglyoxal synthase-like domain"/>
    <property type="match status" value="1"/>
</dbReference>
<evidence type="ECO:0000256" key="3">
    <source>
        <dbReference type="ARBA" id="ARBA00005077"/>
    </source>
</evidence>
<evidence type="ECO:0000256" key="18">
    <source>
        <dbReference type="ARBA" id="ARBA00047359"/>
    </source>
</evidence>
<dbReference type="PRINTS" id="PR00098">
    <property type="entry name" value="CPSASE"/>
</dbReference>
<evidence type="ECO:0000259" key="23">
    <source>
        <dbReference type="PROSITE" id="PS51855"/>
    </source>
</evidence>
<dbReference type="SMART" id="SM01096">
    <property type="entry name" value="CPSase_L_D3"/>
    <property type="match status" value="1"/>
</dbReference>
<evidence type="ECO:0000256" key="7">
    <source>
        <dbReference type="ARBA" id="ARBA00022723"/>
    </source>
</evidence>
<evidence type="ECO:0000256" key="13">
    <source>
        <dbReference type="ARBA" id="ARBA00044031"/>
    </source>
</evidence>
<dbReference type="EMBL" id="JAULSR010000002">
    <property type="protein sequence ID" value="KAK0628420.1"/>
    <property type="molecule type" value="Genomic_DNA"/>
</dbReference>
<dbReference type="GO" id="GO:0004088">
    <property type="term" value="F:carbamoyl-phosphate synthase (glutamine-hydrolyzing) activity"/>
    <property type="evidence" value="ECO:0007669"/>
    <property type="project" value="UniProtKB-EC"/>
</dbReference>
<dbReference type="Pfam" id="PF02787">
    <property type="entry name" value="CPSase_L_D3"/>
    <property type="match status" value="1"/>
</dbReference>
<evidence type="ECO:0000256" key="2">
    <source>
        <dbReference type="ARBA" id="ARBA00004173"/>
    </source>
</evidence>
<keyword evidence="12" id="KW-0464">Manganese</keyword>
<dbReference type="EC" id="6.3.5.5" evidence="5"/>
<evidence type="ECO:0000256" key="15">
    <source>
        <dbReference type="ARBA" id="ARBA00044249"/>
    </source>
</evidence>
<comment type="catalytic activity">
    <reaction evidence="19">
        <text>hydrogencarbonate + L-glutamine + 2 ATP + H2O = carbamoyl phosphate + L-glutamate + 2 ADP + phosphate + 2 H(+)</text>
        <dbReference type="Rhea" id="RHEA:18633"/>
        <dbReference type="ChEBI" id="CHEBI:15377"/>
        <dbReference type="ChEBI" id="CHEBI:15378"/>
        <dbReference type="ChEBI" id="CHEBI:17544"/>
        <dbReference type="ChEBI" id="CHEBI:29985"/>
        <dbReference type="ChEBI" id="CHEBI:30616"/>
        <dbReference type="ChEBI" id="CHEBI:43474"/>
        <dbReference type="ChEBI" id="CHEBI:58228"/>
        <dbReference type="ChEBI" id="CHEBI:58359"/>
        <dbReference type="ChEBI" id="CHEBI:456216"/>
        <dbReference type="EC" id="6.3.5.5"/>
    </reaction>
</comment>
<dbReference type="Proteomes" id="UP001174934">
    <property type="component" value="Unassembled WGS sequence"/>
</dbReference>
<dbReference type="InterPro" id="IPR005480">
    <property type="entry name" value="CPSase_lsu_oligo"/>
</dbReference>
<dbReference type="CDD" id="cd01423">
    <property type="entry name" value="MGS_CPS_I_III"/>
    <property type="match status" value="1"/>
</dbReference>
<dbReference type="Pfam" id="PF25596">
    <property type="entry name" value="CPSase_L_D1"/>
    <property type="match status" value="2"/>
</dbReference>
<dbReference type="PROSITE" id="PS00866">
    <property type="entry name" value="CPSASE_1"/>
    <property type="match status" value="1"/>
</dbReference>
<dbReference type="NCBIfam" id="NF003671">
    <property type="entry name" value="PRK05294.1"/>
    <property type="match status" value="1"/>
</dbReference>
<feature type="domain" description="ATP-grasp" evidence="22">
    <location>
        <begin position="192"/>
        <end position="378"/>
    </location>
</feature>
<dbReference type="PROSITE" id="PS00867">
    <property type="entry name" value="CPSASE_2"/>
    <property type="match status" value="2"/>
</dbReference>
<dbReference type="InterPro" id="IPR005483">
    <property type="entry name" value="CPSase_dom"/>
</dbReference>
<feature type="domain" description="ATP-grasp" evidence="22">
    <location>
        <begin position="723"/>
        <end position="920"/>
    </location>
</feature>
<evidence type="ECO:0000256" key="6">
    <source>
        <dbReference type="ARBA" id="ARBA00022598"/>
    </source>
</evidence>
<evidence type="ECO:0000256" key="1">
    <source>
        <dbReference type="ARBA" id="ARBA00001947"/>
    </source>
</evidence>
<dbReference type="InterPro" id="IPR036897">
    <property type="entry name" value="CarbamoylP_synth_lsu_oligo_sf"/>
</dbReference>
<dbReference type="PANTHER" id="PTHR11405">
    <property type="entry name" value="CARBAMOYLTRANSFERASE FAMILY MEMBER"/>
    <property type="match status" value="1"/>
</dbReference>
<dbReference type="InterPro" id="IPR005479">
    <property type="entry name" value="CPAse_ATP-bd"/>
</dbReference>
<dbReference type="Gene3D" id="1.10.1030.10">
    <property type="entry name" value="Carbamoyl-phosphate synthetase, large subunit oligomerisation domain"/>
    <property type="match status" value="1"/>
</dbReference>
<dbReference type="InterPro" id="IPR013815">
    <property type="entry name" value="ATP_grasp_subdomain_1"/>
</dbReference>
<dbReference type="FunFam" id="3.40.50.20:FF:000002">
    <property type="entry name" value="Carbamoyl-phosphate synthase large chain"/>
    <property type="match status" value="1"/>
</dbReference>